<dbReference type="Gene3D" id="2.10.110.10">
    <property type="entry name" value="Cysteine Rich Protein"/>
    <property type="match status" value="2"/>
</dbReference>
<dbReference type="SMART" id="SM00389">
    <property type="entry name" value="HOX"/>
    <property type="match status" value="1"/>
</dbReference>
<feature type="DNA-binding region" description="Homeobox" evidence="9">
    <location>
        <begin position="380"/>
        <end position="439"/>
    </location>
</feature>
<dbReference type="Pfam" id="PF00412">
    <property type="entry name" value="LIM"/>
    <property type="match status" value="2"/>
</dbReference>
<protein>
    <submittedName>
        <fullName evidence="15">LIM/homeobox protein Awh</fullName>
    </submittedName>
</protein>
<evidence type="ECO:0000256" key="12">
    <source>
        <dbReference type="SAM" id="MobiDB-lite"/>
    </source>
</evidence>
<evidence type="ECO:0000256" key="11">
    <source>
        <dbReference type="RuleBase" id="RU000682"/>
    </source>
</evidence>
<keyword evidence="8 9" id="KW-0539">Nucleus</keyword>
<dbReference type="SUPFAM" id="SSF46689">
    <property type="entry name" value="Homeodomain-like"/>
    <property type="match status" value="1"/>
</dbReference>
<gene>
    <name evidence="15" type="primary">Awh</name>
    <name evidence="15" type="ORF">GZH46_02756</name>
</gene>
<keyword evidence="7 9" id="KW-0371">Homeobox</keyword>
<dbReference type="SMART" id="SM00132">
    <property type="entry name" value="LIM"/>
    <property type="match status" value="2"/>
</dbReference>
<evidence type="ECO:0000256" key="4">
    <source>
        <dbReference type="ARBA" id="ARBA00022833"/>
    </source>
</evidence>
<feature type="non-terminal residue" evidence="15">
    <location>
        <position position="1"/>
    </location>
</feature>
<keyword evidence="3" id="KW-0677">Repeat</keyword>
<keyword evidence="4 10" id="KW-0862">Zinc</keyword>
<evidence type="ECO:0000256" key="3">
    <source>
        <dbReference type="ARBA" id="ARBA00022737"/>
    </source>
</evidence>
<evidence type="ECO:0000259" key="14">
    <source>
        <dbReference type="PROSITE" id="PS50071"/>
    </source>
</evidence>
<evidence type="ECO:0000256" key="6">
    <source>
        <dbReference type="ARBA" id="ARBA00023125"/>
    </source>
</evidence>
<accession>A0ABQ7S5P5</accession>
<dbReference type="InterPro" id="IPR009057">
    <property type="entry name" value="Homeodomain-like_sf"/>
</dbReference>
<feature type="compositionally biased region" description="Low complexity" evidence="12">
    <location>
        <begin position="329"/>
        <end position="354"/>
    </location>
</feature>
<evidence type="ECO:0000256" key="2">
    <source>
        <dbReference type="ARBA" id="ARBA00022723"/>
    </source>
</evidence>
<comment type="caution">
    <text evidence="15">The sequence shown here is derived from an EMBL/GenBank/DDBJ whole genome shotgun (WGS) entry which is preliminary data.</text>
</comment>
<sequence length="502" mass="54821">AESAKEMEERENQLIQDMNSSNIASEQQSSALSMLNIILNNNSNNNSHAATKSSKTTVTTNLHERASDDCDGHQQSWSQSSLTTIERGPLEVCYGCRRSLVNAKIIMNVDGHHKYHVDCLKCHKCKQSLAEAASCFVLDDEIYCKIDYSKSLSTRITPIKCAKCTRPISSSDWVRRASSLIYHLACFACDKCNRQLSTGEQFTLELASTDDLTSKSNSKSMMDNKVKLMCKLHFSPAIALAANGGYLSNNNYNNNKSSSSTNNWSADDSVESSATINAINQRISGVHSDMASSDQQHQHDDSNSMATVNESDEGCKSASSMDHSHATTRLSRSAFGHSSSSSTTAAVTATTTQRARSHHHNNLCPDARSTSPSSCGESKSKRVRTTFTEEQLQVLQANFQVDSNPDGQDLERIATLTGLSKRVTQVWFQNSRARQKKYMTKTITIPSSGQQHFAASSSSVSSHASSSSPINTMLSLDSNNNAGPRMTHSWSPHSSSPDTADV</sequence>
<feature type="domain" description="LIM zinc-binding" evidence="13">
    <location>
        <begin position="159"/>
        <end position="240"/>
    </location>
</feature>
<comment type="subcellular location">
    <subcellularLocation>
        <location evidence="1 9 11">Nucleus</location>
    </subcellularLocation>
</comment>
<reference evidence="15 16" key="1">
    <citation type="submission" date="2020-10" db="EMBL/GenBank/DDBJ databases">
        <authorList>
            <person name="Klimov P.B."/>
            <person name="Dyachkov S.M."/>
            <person name="Chetverikov P.E."/>
        </authorList>
    </citation>
    <scope>NUCLEOTIDE SEQUENCE [LARGE SCALE GENOMIC DNA]</scope>
    <source>
        <strain evidence="15">BMOC 18-1129-001#AD2665</strain>
        <tissue evidence="15">Entire mites</tissue>
    </source>
</reference>
<dbReference type="Proteomes" id="UP000825002">
    <property type="component" value="Unassembled WGS sequence"/>
</dbReference>
<evidence type="ECO:0000313" key="16">
    <source>
        <dbReference type="Proteomes" id="UP000825002"/>
    </source>
</evidence>
<feature type="compositionally biased region" description="Polar residues" evidence="12">
    <location>
        <begin position="469"/>
        <end position="502"/>
    </location>
</feature>
<dbReference type="CDD" id="cd08368">
    <property type="entry name" value="LIM"/>
    <property type="match status" value="1"/>
</dbReference>
<dbReference type="InterPro" id="IPR001781">
    <property type="entry name" value="Znf_LIM"/>
</dbReference>
<dbReference type="Gene3D" id="1.10.10.60">
    <property type="entry name" value="Homeodomain-like"/>
    <property type="match status" value="1"/>
</dbReference>
<proteinExistence type="predicted"/>
<evidence type="ECO:0000256" key="8">
    <source>
        <dbReference type="ARBA" id="ARBA00023242"/>
    </source>
</evidence>
<feature type="region of interest" description="Disordered" evidence="12">
    <location>
        <begin position="286"/>
        <end position="382"/>
    </location>
</feature>
<dbReference type="InterPro" id="IPR050453">
    <property type="entry name" value="LIM_Homeobox_TF"/>
</dbReference>
<feature type="compositionally biased region" description="Low complexity" evidence="12">
    <location>
        <begin position="454"/>
        <end position="468"/>
    </location>
</feature>
<keyword evidence="16" id="KW-1185">Reference proteome</keyword>
<organism evidence="15 16">
    <name type="scientific">Fragariocoptes setiger</name>
    <dbReference type="NCBI Taxonomy" id="1670756"/>
    <lineage>
        <taxon>Eukaryota</taxon>
        <taxon>Metazoa</taxon>
        <taxon>Ecdysozoa</taxon>
        <taxon>Arthropoda</taxon>
        <taxon>Chelicerata</taxon>
        <taxon>Arachnida</taxon>
        <taxon>Acari</taxon>
        <taxon>Acariformes</taxon>
        <taxon>Trombidiformes</taxon>
        <taxon>Prostigmata</taxon>
        <taxon>Eupodina</taxon>
        <taxon>Eriophyoidea</taxon>
        <taxon>Phytoptidae</taxon>
        <taxon>Fragariocoptes</taxon>
    </lineage>
</organism>
<dbReference type="EMBL" id="JAIFTH010001025">
    <property type="protein sequence ID" value="KAG9508744.1"/>
    <property type="molecule type" value="Genomic_DNA"/>
</dbReference>
<dbReference type="InterPro" id="IPR001356">
    <property type="entry name" value="HD"/>
</dbReference>
<evidence type="ECO:0000256" key="9">
    <source>
        <dbReference type="PROSITE-ProRule" id="PRU00108"/>
    </source>
</evidence>
<feature type="region of interest" description="Disordered" evidence="12">
    <location>
        <begin position="454"/>
        <end position="502"/>
    </location>
</feature>
<dbReference type="PROSITE" id="PS00478">
    <property type="entry name" value="LIM_DOMAIN_1"/>
    <property type="match status" value="1"/>
</dbReference>
<dbReference type="SUPFAM" id="SSF57716">
    <property type="entry name" value="Glucocorticoid receptor-like (DNA-binding domain)"/>
    <property type="match status" value="1"/>
</dbReference>
<keyword evidence="2 10" id="KW-0479">Metal-binding</keyword>
<dbReference type="PROSITE" id="PS50071">
    <property type="entry name" value="HOMEOBOX_2"/>
    <property type="match status" value="1"/>
</dbReference>
<keyword evidence="5 10" id="KW-0440">LIM domain</keyword>
<dbReference type="Pfam" id="PF00046">
    <property type="entry name" value="Homeodomain"/>
    <property type="match status" value="1"/>
</dbReference>
<evidence type="ECO:0000256" key="10">
    <source>
        <dbReference type="PROSITE-ProRule" id="PRU00125"/>
    </source>
</evidence>
<evidence type="ECO:0000256" key="1">
    <source>
        <dbReference type="ARBA" id="ARBA00004123"/>
    </source>
</evidence>
<dbReference type="CDD" id="cd00086">
    <property type="entry name" value="homeodomain"/>
    <property type="match status" value="1"/>
</dbReference>
<feature type="domain" description="Homeobox" evidence="14">
    <location>
        <begin position="378"/>
        <end position="438"/>
    </location>
</feature>
<dbReference type="PANTHER" id="PTHR24208">
    <property type="entry name" value="LIM/HOMEOBOX PROTEIN LHX"/>
    <property type="match status" value="1"/>
</dbReference>
<keyword evidence="6 9" id="KW-0238">DNA-binding</keyword>
<feature type="compositionally biased region" description="Polar residues" evidence="12">
    <location>
        <begin position="368"/>
        <end position="377"/>
    </location>
</feature>
<evidence type="ECO:0000313" key="15">
    <source>
        <dbReference type="EMBL" id="KAG9508744.1"/>
    </source>
</evidence>
<name>A0ABQ7S5P5_9ACAR</name>
<evidence type="ECO:0000256" key="5">
    <source>
        <dbReference type="ARBA" id="ARBA00023038"/>
    </source>
</evidence>
<dbReference type="PANTHER" id="PTHR24208:SF127">
    <property type="entry name" value="LIM_HOMEOBOX PROTEIN AWH"/>
    <property type="match status" value="1"/>
</dbReference>
<feature type="domain" description="LIM zinc-binding" evidence="13">
    <location>
        <begin position="91"/>
        <end position="154"/>
    </location>
</feature>
<evidence type="ECO:0000256" key="7">
    <source>
        <dbReference type="ARBA" id="ARBA00023155"/>
    </source>
</evidence>
<evidence type="ECO:0000259" key="13">
    <source>
        <dbReference type="PROSITE" id="PS50023"/>
    </source>
</evidence>
<dbReference type="PROSITE" id="PS50023">
    <property type="entry name" value="LIM_DOMAIN_2"/>
    <property type="match status" value="2"/>
</dbReference>